<keyword evidence="3" id="KW-1185">Reference proteome</keyword>
<evidence type="ECO:0000313" key="2">
    <source>
        <dbReference type="EMBL" id="MDX3025432.1"/>
    </source>
</evidence>
<dbReference type="SUPFAM" id="SSF53335">
    <property type="entry name" value="S-adenosyl-L-methionine-dependent methyltransferases"/>
    <property type="match status" value="1"/>
</dbReference>
<dbReference type="GO" id="GO:0008168">
    <property type="term" value="F:methyltransferase activity"/>
    <property type="evidence" value="ECO:0007669"/>
    <property type="project" value="UniProtKB-KW"/>
</dbReference>
<dbReference type="Gene3D" id="3.40.50.150">
    <property type="entry name" value="Vaccinia Virus protein VP39"/>
    <property type="match status" value="1"/>
</dbReference>
<keyword evidence="1" id="KW-0489">Methyltransferase</keyword>
<dbReference type="EMBL" id="JARAWP010000047">
    <property type="protein sequence ID" value="MDX3025432.1"/>
    <property type="molecule type" value="Genomic_DNA"/>
</dbReference>
<gene>
    <name evidence="1" type="ORF">PV399_46850</name>
    <name evidence="2" type="ORF">PV666_47345</name>
</gene>
<dbReference type="PIRSF" id="PIRSF017393">
    <property type="entry name" value="MTase_SAV2177"/>
    <property type="match status" value="1"/>
</dbReference>
<dbReference type="Proteomes" id="UP001282288">
    <property type="component" value="Unassembled WGS sequence"/>
</dbReference>
<organism evidence="1 4">
    <name type="scientific">Streptomyces acidiscabies</name>
    <dbReference type="NCBI Taxonomy" id="42234"/>
    <lineage>
        <taxon>Bacteria</taxon>
        <taxon>Bacillati</taxon>
        <taxon>Actinomycetota</taxon>
        <taxon>Actinomycetes</taxon>
        <taxon>Kitasatosporales</taxon>
        <taxon>Streptomycetaceae</taxon>
        <taxon>Streptomyces</taxon>
    </lineage>
</organism>
<dbReference type="AlphaFoldDB" id="A0AAP6BLU5"/>
<sequence>MGNQPVPGRDGTDLGQGRAHSARMYDYYLGGKTNYTVDREAAEAIKKLFPTIETSVQVNRAYMHRALRHLARQGVRQFIDVGTGIPHAPNPHDIVQDVAPECKVVYVDNDPIVLVYADSLLDGTPEGRTAYVYAEITDPAGLLATVEGEGIIDFTRPIALSLHSLLHFIPDDQDPYSLVADLMDRLPGGSYLSLTHYTGDFAPSTWRAVTDAYKGRGTPAQVRTRADVVRFFDGLLLADPGVVVAHRWHPEPASGPSLVGDASVALYAGVARKP</sequence>
<name>A0AAP6BLU5_9ACTN</name>
<protein>
    <submittedName>
        <fullName evidence="1">SAM-dependent methyltransferase</fullName>
        <ecNumber evidence="1">2.1.1.-</ecNumber>
    </submittedName>
</protein>
<evidence type="ECO:0000313" key="3">
    <source>
        <dbReference type="Proteomes" id="UP001272987"/>
    </source>
</evidence>
<dbReference type="EMBL" id="JARAWC010000085">
    <property type="protein sequence ID" value="MDX2967164.1"/>
    <property type="molecule type" value="Genomic_DNA"/>
</dbReference>
<comment type="caution">
    <text evidence="1">The sequence shown here is derived from an EMBL/GenBank/DDBJ whole genome shotgun (WGS) entry which is preliminary data.</text>
</comment>
<evidence type="ECO:0000313" key="1">
    <source>
        <dbReference type="EMBL" id="MDX2967164.1"/>
    </source>
</evidence>
<dbReference type="Proteomes" id="UP001272987">
    <property type="component" value="Unassembled WGS sequence"/>
</dbReference>
<dbReference type="GeneID" id="69812375"/>
<dbReference type="Pfam" id="PF04672">
    <property type="entry name" value="Methyltransf_19"/>
    <property type="match status" value="1"/>
</dbReference>
<dbReference type="EC" id="2.1.1.-" evidence="1"/>
<keyword evidence="1" id="KW-0808">Transferase</keyword>
<evidence type="ECO:0000313" key="4">
    <source>
        <dbReference type="Proteomes" id="UP001282288"/>
    </source>
</evidence>
<dbReference type="RefSeq" id="WP_075692559.1">
    <property type="nucleotide sequence ID" value="NZ_CP122369.1"/>
</dbReference>
<dbReference type="GO" id="GO:0032259">
    <property type="term" value="P:methylation"/>
    <property type="evidence" value="ECO:0007669"/>
    <property type="project" value="UniProtKB-KW"/>
</dbReference>
<accession>A0AAP6BLU5</accession>
<dbReference type="InterPro" id="IPR006764">
    <property type="entry name" value="SAM_dep_MeTrfase_SAV2177_type"/>
</dbReference>
<reference evidence="1 3" key="1">
    <citation type="journal article" date="2023" name="Microb. Genom.">
        <title>Mesoterricola silvestris gen. nov., sp. nov., Mesoterricola sediminis sp. nov., Geothrix oryzae sp. nov., Geothrix edaphica sp. nov., Geothrix rubra sp. nov., and Geothrix limicola sp. nov., six novel members of Acidobacteriota isolated from soils.</title>
        <authorList>
            <person name="Weisberg A.J."/>
            <person name="Pearce E."/>
            <person name="Kramer C.G."/>
            <person name="Chang J.H."/>
            <person name="Clarke C.R."/>
        </authorList>
    </citation>
    <scope>NUCLEOTIDE SEQUENCE</scope>
    <source>
        <strain evidence="2 3">NB05-1H</strain>
        <strain evidence="1">NRRL_B-16521</strain>
    </source>
</reference>
<proteinExistence type="predicted"/>
<dbReference type="InterPro" id="IPR029063">
    <property type="entry name" value="SAM-dependent_MTases_sf"/>
</dbReference>